<comment type="cofactor">
    <cofactor evidence="1">
        <name>Mg(2+)</name>
        <dbReference type="ChEBI" id="CHEBI:18420"/>
    </cofactor>
</comment>
<keyword evidence="7" id="KW-0067">ATP-binding</keyword>
<comment type="similarity">
    <text evidence="9">Belongs to the MntA antitoxin family.</text>
</comment>
<feature type="domain" description="Polymerase nucleotidyl transferase" evidence="10">
    <location>
        <begin position="12"/>
        <end position="94"/>
    </location>
</feature>
<gene>
    <name evidence="11" type="ORF">ENM15_03800</name>
</gene>
<dbReference type="AlphaFoldDB" id="A0A7V5XGB4"/>
<dbReference type="EMBL" id="DRWR01000069">
    <property type="protein sequence ID" value="HHQ15924.1"/>
    <property type="molecule type" value="Genomic_DNA"/>
</dbReference>
<evidence type="ECO:0000259" key="10">
    <source>
        <dbReference type="Pfam" id="PF01909"/>
    </source>
</evidence>
<dbReference type="SUPFAM" id="SSF81301">
    <property type="entry name" value="Nucleotidyltransferase"/>
    <property type="match status" value="1"/>
</dbReference>
<sequence>MPNLEEIKRILAEHKEKIRENYGVQIIGIFGSYARGEQTELSDIDILIELEKPIGLKFFELYDYFENILGTKVYILTLESLRQKSLLLESMKEDLIYV</sequence>
<organism evidence="11">
    <name type="scientific">Thermodesulfobacterium geofontis</name>
    <dbReference type="NCBI Taxonomy" id="1295609"/>
    <lineage>
        <taxon>Bacteria</taxon>
        <taxon>Pseudomonadati</taxon>
        <taxon>Thermodesulfobacteriota</taxon>
        <taxon>Thermodesulfobacteria</taxon>
        <taxon>Thermodesulfobacteriales</taxon>
        <taxon>Thermodesulfobacteriaceae</taxon>
        <taxon>Thermodesulfobacterium</taxon>
    </lineage>
</organism>
<evidence type="ECO:0000313" key="11">
    <source>
        <dbReference type="EMBL" id="HHQ15924.1"/>
    </source>
</evidence>
<dbReference type="GO" id="GO:0016779">
    <property type="term" value="F:nucleotidyltransferase activity"/>
    <property type="evidence" value="ECO:0007669"/>
    <property type="project" value="UniProtKB-KW"/>
</dbReference>
<keyword evidence="6" id="KW-0547">Nucleotide-binding</keyword>
<keyword evidence="4" id="KW-0548">Nucleotidyltransferase</keyword>
<accession>A0A7V5XGB4</accession>
<dbReference type="Gene3D" id="3.30.460.10">
    <property type="entry name" value="Beta Polymerase, domain 2"/>
    <property type="match status" value="1"/>
</dbReference>
<evidence type="ECO:0000256" key="5">
    <source>
        <dbReference type="ARBA" id="ARBA00022723"/>
    </source>
</evidence>
<comment type="caution">
    <text evidence="11">The sequence shown here is derived from an EMBL/GenBank/DDBJ whole genome shotgun (WGS) entry which is preliminary data.</text>
</comment>
<dbReference type="Pfam" id="PF01909">
    <property type="entry name" value="NTP_transf_2"/>
    <property type="match status" value="1"/>
</dbReference>
<keyword evidence="3 11" id="KW-0808">Transferase</keyword>
<keyword evidence="5" id="KW-0479">Metal-binding</keyword>
<dbReference type="InterPro" id="IPR002934">
    <property type="entry name" value="Polymerase_NTP_transf_dom"/>
</dbReference>
<protein>
    <submittedName>
        <fullName evidence="11">Nucleotidyltransferase</fullName>
    </submittedName>
</protein>
<evidence type="ECO:0000256" key="1">
    <source>
        <dbReference type="ARBA" id="ARBA00001946"/>
    </source>
</evidence>
<dbReference type="GO" id="GO:0046872">
    <property type="term" value="F:metal ion binding"/>
    <property type="evidence" value="ECO:0007669"/>
    <property type="project" value="UniProtKB-KW"/>
</dbReference>
<evidence type="ECO:0000256" key="2">
    <source>
        <dbReference type="ARBA" id="ARBA00022649"/>
    </source>
</evidence>
<evidence type="ECO:0000256" key="3">
    <source>
        <dbReference type="ARBA" id="ARBA00022679"/>
    </source>
</evidence>
<evidence type="ECO:0000256" key="6">
    <source>
        <dbReference type="ARBA" id="ARBA00022741"/>
    </source>
</evidence>
<dbReference type="CDD" id="cd05403">
    <property type="entry name" value="NT_KNTase_like"/>
    <property type="match status" value="1"/>
</dbReference>
<reference evidence="11" key="1">
    <citation type="journal article" date="2020" name="mSystems">
        <title>Genome- and Community-Level Interaction Insights into Carbon Utilization and Element Cycling Functions of Hydrothermarchaeota in Hydrothermal Sediment.</title>
        <authorList>
            <person name="Zhou Z."/>
            <person name="Liu Y."/>
            <person name="Xu W."/>
            <person name="Pan J."/>
            <person name="Luo Z.H."/>
            <person name="Li M."/>
        </authorList>
    </citation>
    <scope>NUCLEOTIDE SEQUENCE [LARGE SCALE GENOMIC DNA]</scope>
    <source>
        <strain evidence="11">SpSt-106</strain>
    </source>
</reference>
<evidence type="ECO:0000256" key="9">
    <source>
        <dbReference type="ARBA" id="ARBA00038276"/>
    </source>
</evidence>
<dbReference type="PANTHER" id="PTHR33571">
    <property type="entry name" value="SSL8005 PROTEIN"/>
    <property type="match status" value="1"/>
</dbReference>
<evidence type="ECO:0000256" key="8">
    <source>
        <dbReference type="ARBA" id="ARBA00022842"/>
    </source>
</evidence>
<dbReference type="InterPro" id="IPR043519">
    <property type="entry name" value="NT_sf"/>
</dbReference>
<keyword evidence="2" id="KW-1277">Toxin-antitoxin system</keyword>
<dbReference type="GO" id="GO:0005524">
    <property type="term" value="F:ATP binding"/>
    <property type="evidence" value="ECO:0007669"/>
    <property type="project" value="UniProtKB-KW"/>
</dbReference>
<proteinExistence type="inferred from homology"/>
<name>A0A7V5XGB4_9BACT</name>
<dbReference type="InterPro" id="IPR052038">
    <property type="entry name" value="Type-VII_TA_antitoxin"/>
</dbReference>
<keyword evidence="8" id="KW-0460">Magnesium</keyword>
<evidence type="ECO:0000256" key="4">
    <source>
        <dbReference type="ARBA" id="ARBA00022695"/>
    </source>
</evidence>
<evidence type="ECO:0000256" key="7">
    <source>
        <dbReference type="ARBA" id="ARBA00022840"/>
    </source>
</evidence>
<dbReference type="PANTHER" id="PTHR33571:SF14">
    <property type="entry name" value="PROTEIN ADENYLYLTRANSFERASE MJ0435-RELATED"/>
    <property type="match status" value="1"/>
</dbReference>